<reference evidence="3" key="1">
    <citation type="journal article" date="2005" name="Nature">
        <title>The map-based sequence of the rice genome.</title>
        <authorList>
            <consortium name="International rice genome sequencing project (IRGSP)"/>
            <person name="Matsumoto T."/>
            <person name="Wu J."/>
            <person name="Kanamori H."/>
            <person name="Katayose Y."/>
            <person name="Fujisawa M."/>
            <person name="Namiki N."/>
            <person name="Mizuno H."/>
            <person name="Yamamoto K."/>
            <person name="Antonio B.A."/>
            <person name="Baba T."/>
            <person name="Sakata K."/>
            <person name="Nagamura Y."/>
            <person name="Aoki H."/>
            <person name="Arikawa K."/>
            <person name="Arita K."/>
            <person name="Bito T."/>
            <person name="Chiden Y."/>
            <person name="Fujitsuka N."/>
            <person name="Fukunaka R."/>
            <person name="Hamada M."/>
            <person name="Harada C."/>
            <person name="Hayashi A."/>
            <person name="Hijishita S."/>
            <person name="Honda M."/>
            <person name="Hosokawa S."/>
            <person name="Ichikawa Y."/>
            <person name="Idonuma A."/>
            <person name="Iijima M."/>
            <person name="Ikeda M."/>
            <person name="Ikeno M."/>
            <person name="Ito K."/>
            <person name="Ito S."/>
            <person name="Ito T."/>
            <person name="Ito Y."/>
            <person name="Ito Y."/>
            <person name="Iwabuchi A."/>
            <person name="Kamiya K."/>
            <person name="Karasawa W."/>
            <person name="Kurita K."/>
            <person name="Katagiri S."/>
            <person name="Kikuta A."/>
            <person name="Kobayashi H."/>
            <person name="Kobayashi N."/>
            <person name="Machita K."/>
            <person name="Maehara T."/>
            <person name="Masukawa M."/>
            <person name="Mizubayashi T."/>
            <person name="Mukai Y."/>
            <person name="Nagasaki H."/>
            <person name="Nagata Y."/>
            <person name="Naito S."/>
            <person name="Nakashima M."/>
            <person name="Nakama Y."/>
            <person name="Nakamichi Y."/>
            <person name="Nakamura M."/>
            <person name="Meguro A."/>
            <person name="Negishi M."/>
            <person name="Ohta I."/>
            <person name="Ohta T."/>
            <person name="Okamoto M."/>
            <person name="Ono N."/>
            <person name="Saji S."/>
            <person name="Sakaguchi M."/>
            <person name="Sakai K."/>
            <person name="Shibata M."/>
            <person name="Shimokawa T."/>
            <person name="Song J."/>
            <person name="Takazaki Y."/>
            <person name="Terasawa K."/>
            <person name="Tsugane M."/>
            <person name="Tsuji K."/>
            <person name="Ueda S."/>
            <person name="Waki K."/>
            <person name="Yamagata H."/>
            <person name="Yamamoto M."/>
            <person name="Yamamoto S."/>
            <person name="Yamane H."/>
            <person name="Yoshiki S."/>
            <person name="Yoshihara R."/>
            <person name="Yukawa K."/>
            <person name="Zhong H."/>
            <person name="Yano M."/>
            <person name="Yuan Q."/>
            <person name="Ouyang S."/>
            <person name="Liu J."/>
            <person name="Jones K.M."/>
            <person name="Gansberger K."/>
            <person name="Moffat K."/>
            <person name="Hill J."/>
            <person name="Bera J."/>
            <person name="Fadrosh D."/>
            <person name="Jin S."/>
            <person name="Johri S."/>
            <person name="Kim M."/>
            <person name="Overton L."/>
            <person name="Reardon M."/>
            <person name="Tsitrin T."/>
            <person name="Vuong H."/>
            <person name="Weaver B."/>
            <person name="Ciecko A."/>
            <person name="Tallon L."/>
            <person name="Jackson J."/>
            <person name="Pai G."/>
            <person name="Aken S.V."/>
            <person name="Utterback T."/>
            <person name="Reidmuller S."/>
            <person name="Feldblyum T."/>
            <person name="Hsiao J."/>
            <person name="Zismann V."/>
            <person name="Iobst S."/>
            <person name="de Vazeille A.R."/>
            <person name="Buell C.R."/>
            <person name="Ying K."/>
            <person name="Li Y."/>
            <person name="Lu T."/>
            <person name="Huang Y."/>
            <person name="Zhao Q."/>
            <person name="Feng Q."/>
            <person name="Zhang L."/>
            <person name="Zhu J."/>
            <person name="Weng Q."/>
            <person name="Mu J."/>
            <person name="Lu Y."/>
            <person name="Fan D."/>
            <person name="Liu Y."/>
            <person name="Guan J."/>
            <person name="Zhang Y."/>
            <person name="Yu S."/>
            <person name="Liu X."/>
            <person name="Zhang Y."/>
            <person name="Hong G."/>
            <person name="Han B."/>
            <person name="Choisne N."/>
            <person name="Demange N."/>
            <person name="Orjeda G."/>
            <person name="Samain S."/>
            <person name="Cattolico L."/>
            <person name="Pelletier E."/>
            <person name="Couloux A."/>
            <person name="Segurens B."/>
            <person name="Wincker P."/>
            <person name="D'Hont A."/>
            <person name="Scarpelli C."/>
            <person name="Weissenbach J."/>
            <person name="Salanoubat M."/>
            <person name="Quetier F."/>
            <person name="Yu Y."/>
            <person name="Kim H.R."/>
            <person name="Rambo T."/>
            <person name="Currie J."/>
            <person name="Collura K."/>
            <person name="Luo M."/>
            <person name="Yang T."/>
            <person name="Ammiraju J.S.S."/>
            <person name="Engler F."/>
            <person name="Soderlund C."/>
            <person name="Wing R.A."/>
            <person name="Palmer L.E."/>
            <person name="de la Bastide M."/>
            <person name="Spiegel L."/>
            <person name="Nascimento L."/>
            <person name="Zutavern T."/>
            <person name="O'Shaughnessy A."/>
            <person name="Dike S."/>
            <person name="Dedhia N."/>
            <person name="Preston R."/>
            <person name="Balija V."/>
            <person name="McCombie W.R."/>
            <person name="Chow T."/>
            <person name="Chen H."/>
            <person name="Chung M."/>
            <person name="Chen C."/>
            <person name="Shaw J."/>
            <person name="Wu H."/>
            <person name="Hsiao K."/>
            <person name="Chao Y."/>
            <person name="Chu M."/>
            <person name="Cheng C."/>
            <person name="Hour A."/>
            <person name="Lee P."/>
            <person name="Lin S."/>
            <person name="Lin Y."/>
            <person name="Liou J."/>
            <person name="Liu S."/>
            <person name="Hsing Y."/>
            <person name="Raghuvanshi S."/>
            <person name="Mohanty A."/>
            <person name="Bharti A.K."/>
            <person name="Gaur A."/>
            <person name="Gupta V."/>
            <person name="Kumar D."/>
            <person name="Ravi V."/>
            <person name="Vij S."/>
            <person name="Kapur A."/>
            <person name="Khurana P."/>
            <person name="Khurana P."/>
            <person name="Khurana J.P."/>
            <person name="Tyagi A.K."/>
            <person name="Gaikwad K."/>
            <person name="Singh A."/>
            <person name="Dalal V."/>
            <person name="Srivastava S."/>
            <person name="Dixit A."/>
            <person name="Pal A.K."/>
            <person name="Ghazi I.A."/>
            <person name="Yadav M."/>
            <person name="Pandit A."/>
            <person name="Bhargava A."/>
            <person name="Sureshbabu K."/>
            <person name="Batra K."/>
            <person name="Sharma T.R."/>
            <person name="Mohapatra T."/>
            <person name="Singh N.K."/>
            <person name="Messing J."/>
            <person name="Nelson A.B."/>
            <person name="Fuks G."/>
            <person name="Kavchok S."/>
            <person name="Keizer G."/>
            <person name="Linton E."/>
            <person name="Llaca V."/>
            <person name="Song R."/>
            <person name="Tanyolac B."/>
            <person name="Young S."/>
            <person name="Ho-Il K."/>
            <person name="Hahn J.H."/>
            <person name="Sangsakoo G."/>
            <person name="Vanavichit A."/>
            <person name="de Mattos Luiz.A.T."/>
            <person name="Zimmer P.D."/>
            <person name="Malone G."/>
            <person name="Dellagostin O."/>
            <person name="de Oliveira A.C."/>
            <person name="Bevan M."/>
            <person name="Bancroft I."/>
            <person name="Minx P."/>
            <person name="Cordum H."/>
            <person name="Wilson R."/>
            <person name="Cheng Z."/>
            <person name="Jin W."/>
            <person name="Jiang J."/>
            <person name="Leong S.A."/>
            <person name="Iwama H."/>
            <person name="Gojobori T."/>
            <person name="Itoh T."/>
            <person name="Niimura Y."/>
            <person name="Fujii Y."/>
            <person name="Habara T."/>
            <person name="Sakai H."/>
            <person name="Sato Y."/>
            <person name="Wilson G."/>
            <person name="Kumar K."/>
            <person name="McCouch S."/>
            <person name="Juretic N."/>
            <person name="Hoen D."/>
            <person name="Wright S."/>
            <person name="Bruskiewich R."/>
            <person name="Bureau T."/>
            <person name="Miyao A."/>
            <person name="Hirochika H."/>
            <person name="Nishikawa T."/>
            <person name="Kadowaki K."/>
            <person name="Sugiura M."/>
            <person name="Burr B."/>
            <person name="Sasaki T."/>
        </authorList>
    </citation>
    <scope>NUCLEOTIDE SEQUENCE [LARGE SCALE GENOMIC DNA]</scope>
    <source>
        <strain evidence="3">cv. Nipponbare</strain>
    </source>
</reference>
<accession>A0A0P0VLU7</accession>
<dbReference type="Pfam" id="PF13966">
    <property type="entry name" value="zf-RVT"/>
    <property type="match status" value="1"/>
</dbReference>
<organism evidence="2 3">
    <name type="scientific">Oryza sativa subsp. japonica</name>
    <name type="common">Rice</name>
    <dbReference type="NCBI Taxonomy" id="39947"/>
    <lineage>
        <taxon>Eukaryota</taxon>
        <taxon>Viridiplantae</taxon>
        <taxon>Streptophyta</taxon>
        <taxon>Embryophyta</taxon>
        <taxon>Tracheophyta</taxon>
        <taxon>Spermatophyta</taxon>
        <taxon>Magnoliopsida</taxon>
        <taxon>Liliopsida</taxon>
        <taxon>Poales</taxon>
        <taxon>Poaceae</taxon>
        <taxon>BOP clade</taxon>
        <taxon>Oryzoideae</taxon>
        <taxon>Oryzeae</taxon>
        <taxon>Oryzinae</taxon>
        <taxon>Oryza</taxon>
        <taxon>Oryza sativa</taxon>
    </lineage>
</organism>
<dbReference type="ExpressionAtlas" id="A0A0P0VLU7">
    <property type="expression patterns" value="baseline and differential"/>
</dbReference>
<feature type="domain" description="Reverse transcriptase zinc-binding" evidence="1">
    <location>
        <begin position="33"/>
        <end position="91"/>
    </location>
</feature>
<name>A0A0P0VLU7_ORYSJ</name>
<gene>
    <name evidence="2" type="ordered locus">Os02g0616600</name>
    <name evidence="2" type="ORF">OSNPB_020616600</name>
</gene>
<dbReference type="Proteomes" id="UP000059680">
    <property type="component" value="Chromosome 2"/>
</dbReference>
<keyword evidence="3" id="KW-1185">Reference proteome</keyword>
<evidence type="ECO:0000313" key="2">
    <source>
        <dbReference type="EMBL" id="BAS79779.1"/>
    </source>
</evidence>
<reference evidence="2 3" key="2">
    <citation type="journal article" date="2013" name="Plant Cell Physiol.">
        <title>Rice Annotation Project Database (RAP-DB): an integrative and interactive database for rice genomics.</title>
        <authorList>
            <person name="Sakai H."/>
            <person name="Lee S.S."/>
            <person name="Tanaka T."/>
            <person name="Numa H."/>
            <person name="Kim J."/>
            <person name="Kawahara Y."/>
            <person name="Wakimoto H."/>
            <person name="Yang C.C."/>
            <person name="Iwamoto M."/>
            <person name="Abe T."/>
            <person name="Yamada Y."/>
            <person name="Muto A."/>
            <person name="Inokuchi H."/>
            <person name="Ikemura T."/>
            <person name="Matsumoto T."/>
            <person name="Sasaki T."/>
            <person name="Itoh T."/>
        </authorList>
    </citation>
    <scope>NUCLEOTIDE SEQUENCE [LARGE SCALE GENOMIC DNA]</scope>
    <source>
        <strain evidence="3">cv. Nipponbare</strain>
    </source>
</reference>
<evidence type="ECO:0000259" key="1">
    <source>
        <dbReference type="Pfam" id="PF13966"/>
    </source>
</evidence>
<reference evidence="2 3" key="3">
    <citation type="journal article" date="2013" name="Rice">
        <title>Improvement of the Oryza sativa Nipponbare reference genome using next generation sequence and optical map data.</title>
        <authorList>
            <person name="Kawahara Y."/>
            <person name="de la Bastide M."/>
            <person name="Hamilton J.P."/>
            <person name="Kanamori H."/>
            <person name="McCombie W.R."/>
            <person name="Ouyang S."/>
            <person name="Schwartz D.C."/>
            <person name="Tanaka T."/>
            <person name="Wu J."/>
            <person name="Zhou S."/>
            <person name="Childs K.L."/>
            <person name="Davidson R.M."/>
            <person name="Lin H."/>
            <person name="Quesada-Ocampo L."/>
            <person name="Vaillancourt B."/>
            <person name="Sakai H."/>
            <person name="Lee S.S."/>
            <person name="Kim J."/>
            <person name="Numa H."/>
            <person name="Itoh T."/>
            <person name="Buell C.R."/>
            <person name="Matsumoto T."/>
        </authorList>
    </citation>
    <scope>NUCLEOTIDE SEQUENCE [LARGE SCALE GENOMIC DNA]</scope>
    <source>
        <strain evidence="3">cv. Nipponbare</strain>
    </source>
</reference>
<evidence type="ECO:0000313" key="3">
    <source>
        <dbReference type="Proteomes" id="UP000059680"/>
    </source>
</evidence>
<proteinExistence type="predicted"/>
<dbReference type="AlphaFoldDB" id="A0A0P0VLU7"/>
<sequence>MHSLLHLNYLCDYSSFILFLDGGAATGGEQPSAFPPKCKFFSWLATQNRLWTADRLGKQGWRNQKVCPLCRTIDESVLHLLAKCRVTKRIWTEIQRWAHTDLQMDK</sequence>
<dbReference type="InterPro" id="IPR026960">
    <property type="entry name" value="RVT-Znf"/>
</dbReference>
<protein>
    <submittedName>
        <fullName evidence="2">Os02g0616600 protein</fullName>
    </submittedName>
</protein>
<dbReference type="EMBL" id="AP014958">
    <property type="protein sequence ID" value="BAS79779.1"/>
    <property type="molecule type" value="Genomic_DNA"/>
</dbReference>
<dbReference type="Gramene" id="Os02t0616600-02">
    <property type="protein sequence ID" value="Os02t0616600-02"/>
    <property type="gene ID" value="Os02g0616600"/>
</dbReference>